<keyword evidence="1" id="KW-0812">Transmembrane</keyword>
<accession>A0AA96WRK2</accession>
<organism evidence="3">
    <name type="scientific">Leptolyngbya boryana CZ1</name>
    <dbReference type="NCBI Taxonomy" id="3060204"/>
    <lineage>
        <taxon>Bacteria</taxon>
        <taxon>Bacillati</taxon>
        <taxon>Cyanobacteriota</taxon>
        <taxon>Cyanophyceae</taxon>
        <taxon>Leptolyngbyales</taxon>
        <taxon>Leptolyngbyaceae</taxon>
        <taxon>Leptolyngbya group</taxon>
        <taxon>Leptolyngbya</taxon>
    </lineage>
</organism>
<feature type="domain" description="NACHT" evidence="2">
    <location>
        <begin position="145"/>
        <end position="236"/>
    </location>
</feature>
<dbReference type="InterPro" id="IPR007111">
    <property type="entry name" value="NACHT_NTPase"/>
</dbReference>
<dbReference type="InterPro" id="IPR027417">
    <property type="entry name" value="P-loop_NTPase"/>
</dbReference>
<evidence type="ECO:0000259" key="2">
    <source>
        <dbReference type="PROSITE" id="PS50837"/>
    </source>
</evidence>
<dbReference type="Pfam" id="PF05729">
    <property type="entry name" value="NACHT"/>
    <property type="match status" value="1"/>
</dbReference>
<reference evidence="3" key="1">
    <citation type="journal article" date="2023" name="Plants (Basel)">
        <title>Genomic Analysis of Leptolyngbya boryana CZ1 Reveals Efficient Carbon Fixation Modules.</title>
        <authorList>
            <person name="Bai X."/>
            <person name="Wang H."/>
            <person name="Cheng W."/>
            <person name="Wang J."/>
            <person name="Ma M."/>
            <person name="Hu H."/>
            <person name="Song Z."/>
            <person name="Ma H."/>
            <person name="Fan Y."/>
            <person name="Du C."/>
            <person name="Xu J."/>
        </authorList>
    </citation>
    <scope>NUCLEOTIDE SEQUENCE</scope>
    <source>
        <strain evidence="3">CZ1</strain>
    </source>
</reference>
<dbReference type="SUPFAM" id="SSF52540">
    <property type="entry name" value="P-loop containing nucleoside triphosphate hydrolases"/>
    <property type="match status" value="1"/>
</dbReference>
<dbReference type="RefSeq" id="WP_316426588.1">
    <property type="nucleotide sequence ID" value="NZ_CP130144.1"/>
</dbReference>
<dbReference type="AlphaFoldDB" id="A0AA96WRK2"/>
<gene>
    <name evidence="3" type="ORF">Q2T42_22230</name>
</gene>
<dbReference type="EMBL" id="CP130144">
    <property type="protein sequence ID" value="WNZ44520.1"/>
    <property type="molecule type" value="Genomic_DNA"/>
</dbReference>
<proteinExistence type="predicted"/>
<feature type="transmembrane region" description="Helical" evidence="1">
    <location>
        <begin position="615"/>
        <end position="633"/>
    </location>
</feature>
<feature type="transmembrane region" description="Helical" evidence="1">
    <location>
        <begin position="582"/>
        <end position="603"/>
    </location>
</feature>
<dbReference type="PROSITE" id="PS50837">
    <property type="entry name" value="NACHT"/>
    <property type="match status" value="1"/>
</dbReference>
<name>A0AA96WRK2_LEPBY</name>
<evidence type="ECO:0000313" key="3">
    <source>
        <dbReference type="EMBL" id="WNZ44520.1"/>
    </source>
</evidence>
<sequence length="694" mass="78959">MKWFLRFLRSSLRESRQAQTLKDSSVTNSTIHQTQAGRDALSFPNAEQVLVVYNGWFGSRQIATGVDWDWAGRVIKEQRAEVRNRLKYVLRDRAPMTVELSEQPERVNLPALESQKKLTIAGQDSESLDPGKLMIEVFGRDDIDGKLLILGTPGAGKTTVLLSLAEQLLAGAIDNPKTVIPIVFELSTWKKDDQSIRDWLIDQLYDLYGGDRKLKRYEQWLEQQVLLPLLDGLDELGMERQQKCMAKLNEFTRQYRQVVVCCRSKEFEESGIRLGNLRGAVELEPLSDRQILTYLQQVEREGLWQQIQDTPEMRQMLEPIEGEAGLLRVPLFVSIAASIYQVDQPFRTKGELLERYVDRQLSFDVRMSDRRKELEKRRWAYVSVEKEPKPQITRHYLAWLARRLNGINEVSFLIEKIQLRWLEKTEHKRWYQVLVALLVMLVYSLLLASLFGLPAGLIAALFGALSNIQPVESFQISISRTARQEIIRGLIFGLVSGLIFGLVSGLVSDLIYILNGGRSELSSALNNSLMGGLIVLLSTALVSGLFWGLFLGAIGGLIYGLRQDLKIRSQPNQGIHNSFDNFCFSATVSVVLISLFFGLLIVVPSIARGGLLNPIYFRGFRMMSLLAIAFAFIRGGGLAFVQHFCLRFVVSYTGAFPFFCVSFLNYCTERRLLQRIGGRYRFIHRELLEHFAKG</sequence>
<keyword evidence="1" id="KW-1133">Transmembrane helix</keyword>
<evidence type="ECO:0000256" key="1">
    <source>
        <dbReference type="SAM" id="Phobius"/>
    </source>
</evidence>
<reference evidence="3" key="2">
    <citation type="submission" date="2023-07" db="EMBL/GenBank/DDBJ databases">
        <authorList>
            <person name="Bai X.-H."/>
            <person name="Wang H.-H."/>
            <person name="Wang J."/>
            <person name="Ma M.-Y."/>
            <person name="Hu H.-H."/>
            <person name="Song Z.-L."/>
            <person name="Ma H.-G."/>
            <person name="Fan Y."/>
            <person name="Du C.-Y."/>
            <person name="Xu J.-C."/>
        </authorList>
    </citation>
    <scope>NUCLEOTIDE SEQUENCE</scope>
    <source>
        <strain evidence="3">CZ1</strain>
    </source>
</reference>
<feature type="transmembrane region" description="Helical" evidence="1">
    <location>
        <begin position="645"/>
        <end position="666"/>
    </location>
</feature>
<dbReference type="Gene3D" id="3.40.50.300">
    <property type="entry name" value="P-loop containing nucleotide triphosphate hydrolases"/>
    <property type="match status" value="1"/>
</dbReference>
<protein>
    <submittedName>
        <fullName evidence="3">NACHT domain-containing protein</fullName>
    </submittedName>
</protein>
<feature type="transmembrane region" description="Helical" evidence="1">
    <location>
        <begin position="534"/>
        <end position="561"/>
    </location>
</feature>
<keyword evidence="1" id="KW-0472">Membrane</keyword>
<feature type="transmembrane region" description="Helical" evidence="1">
    <location>
        <begin position="490"/>
        <end position="514"/>
    </location>
</feature>